<dbReference type="SMART" id="SM00511">
    <property type="entry name" value="ORANGE"/>
    <property type="match status" value="1"/>
</dbReference>
<dbReference type="InterPro" id="IPR011598">
    <property type="entry name" value="bHLH_dom"/>
</dbReference>
<dbReference type="EMBL" id="JAHFZB010000056">
    <property type="protein sequence ID" value="KAK6466468.1"/>
    <property type="molecule type" value="Genomic_DNA"/>
</dbReference>
<dbReference type="CDD" id="cd11459">
    <property type="entry name" value="bHLH-O_HES1_4"/>
    <property type="match status" value="1"/>
</dbReference>
<feature type="region of interest" description="Disordered" evidence="6">
    <location>
        <begin position="1"/>
        <end position="50"/>
    </location>
</feature>
<reference evidence="9 10" key="1">
    <citation type="submission" date="2021-05" db="EMBL/GenBank/DDBJ databases">
        <authorList>
            <person name="Zahm M."/>
            <person name="Klopp C."/>
            <person name="Cabau C."/>
            <person name="Kuhl H."/>
            <person name="Suciu R."/>
            <person name="Ciorpac M."/>
            <person name="Holostenco D."/>
            <person name="Gessner J."/>
            <person name="Wuertz S."/>
            <person name="Hohne C."/>
            <person name="Stock M."/>
            <person name="Gislard M."/>
            <person name="Lluch J."/>
            <person name="Milhes M."/>
            <person name="Lampietro C."/>
            <person name="Lopez Roques C."/>
            <person name="Donnadieu C."/>
            <person name="Du K."/>
            <person name="Schartl M."/>
            <person name="Guiguen Y."/>
        </authorList>
    </citation>
    <scope>NUCLEOTIDE SEQUENCE [LARGE SCALE GENOMIC DNA]</scope>
    <source>
        <strain evidence="9">Hh-F2</strain>
        <tissue evidence="9">Blood</tissue>
    </source>
</reference>
<keyword evidence="10" id="KW-1185">Reference proteome</keyword>
<keyword evidence="4" id="KW-0804">Transcription</keyword>
<dbReference type="SUPFAM" id="SSF47459">
    <property type="entry name" value="HLH, helix-loop-helix DNA-binding domain"/>
    <property type="match status" value="1"/>
</dbReference>
<sequence length="272" mass="29414">MPDYTDTDPRAALDTEKRRSSAGPVITKTSGAGKGNTAGEHRKTSKPMMERRRRARINDSLSQLKTFLIQEAWSKDAPRYSKLEKADILELTVRHLRALERSRAAALPIHDPSLASKYRAGFTQCVREVTQFLSTSDGICSDVRSQLLNHLAGCTPVLNNPGSPGSPPPAPARLQLTTPPNTLPYSDSNTASDGAARAFSAGFRVISLPDGQLTFQVPGGVCSLPGQRVQNLPVSSPAPQHPRTRLLKKPEGAGANPMRSGPQPAEPAWRPW</sequence>
<accession>A0ABR0Y278</accession>
<dbReference type="Gene3D" id="6.10.250.980">
    <property type="match status" value="1"/>
</dbReference>
<gene>
    <name evidence="9" type="ORF">HHUSO_G36154</name>
</gene>
<evidence type="ECO:0000259" key="7">
    <source>
        <dbReference type="PROSITE" id="PS50888"/>
    </source>
</evidence>
<feature type="compositionally biased region" description="Polar residues" evidence="6">
    <location>
        <begin position="175"/>
        <end position="190"/>
    </location>
</feature>
<organism evidence="9 10">
    <name type="scientific">Huso huso</name>
    <name type="common">Beluga</name>
    <name type="synonym">Acipenser huso</name>
    <dbReference type="NCBI Taxonomy" id="61971"/>
    <lineage>
        <taxon>Eukaryota</taxon>
        <taxon>Metazoa</taxon>
        <taxon>Chordata</taxon>
        <taxon>Craniata</taxon>
        <taxon>Vertebrata</taxon>
        <taxon>Euteleostomi</taxon>
        <taxon>Actinopterygii</taxon>
        <taxon>Chondrostei</taxon>
        <taxon>Acipenseriformes</taxon>
        <taxon>Acipenseridae</taxon>
        <taxon>Huso</taxon>
    </lineage>
</organism>
<evidence type="ECO:0000256" key="3">
    <source>
        <dbReference type="ARBA" id="ARBA00023015"/>
    </source>
</evidence>
<feature type="compositionally biased region" description="Basic and acidic residues" evidence="6">
    <location>
        <begin position="7"/>
        <end position="19"/>
    </location>
</feature>
<evidence type="ECO:0000256" key="5">
    <source>
        <dbReference type="ARBA" id="ARBA00023242"/>
    </source>
</evidence>
<protein>
    <submittedName>
        <fullName evidence="9">mRNAion factor HES-1-like</fullName>
    </submittedName>
</protein>
<evidence type="ECO:0000313" key="10">
    <source>
        <dbReference type="Proteomes" id="UP001369086"/>
    </source>
</evidence>
<dbReference type="InterPro" id="IPR003650">
    <property type="entry name" value="Orange_dom"/>
</dbReference>
<feature type="domain" description="BHLH" evidence="7">
    <location>
        <begin position="41"/>
        <end position="99"/>
    </location>
</feature>
<keyword evidence="3" id="KW-0805">Transcription regulation</keyword>
<feature type="region of interest" description="Disordered" evidence="6">
    <location>
        <begin position="232"/>
        <end position="272"/>
    </location>
</feature>
<dbReference type="SUPFAM" id="SSF158457">
    <property type="entry name" value="Orange domain-like"/>
    <property type="match status" value="1"/>
</dbReference>
<evidence type="ECO:0000256" key="1">
    <source>
        <dbReference type="ARBA" id="ARBA00004123"/>
    </source>
</evidence>
<proteinExistence type="predicted"/>
<evidence type="ECO:0000259" key="8">
    <source>
        <dbReference type="PROSITE" id="PS51054"/>
    </source>
</evidence>
<comment type="subcellular location">
    <subcellularLocation>
        <location evidence="1">Nucleus</location>
    </subcellularLocation>
</comment>
<comment type="caution">
    <text evidence="9">The sequence shown here is derived from an EMBL/GenBank/DDBJ whole genome shotgun (WGS) entry which is preliminary data.</text>
</comment>
<dbReference type="PROSITE" id="PS50888">
    <property type="entry name" value="BHLH"/>
    <property type="match status" value="1"/>
</dbReference>
<dbReference type="InterPro" id="IPR036638">
    <property type="entry name" value="HLH_DNA-bd_sf"/>
</dbReference>
<dbReference type="SMART" id="SM00353">
    <property type="entry name" value="HLH"/>
    <property type="match status" value="1"/>
</dbReference>
<dbReference type="Pfam" id="PF07527">
    <property type="entry name" value="Hairy_orange"/>
    <property type="match status" value="1"/>
</dbReference>
<feature type="region of interest" description="Disordered" evidence="6">
    <location>
        <begin position="159"/>
        <end position="190"/>
    </location>
</feature>
<dbReference type="PANTHER" id="PTHR10985">
    <property type="entry name" value="BASIC HELIX-LOOP-HELIX TRANSCRIPTION FACTOR, HES-RELATED"/>
    <property type="match status" value="1"/>
</dbReference>
<feature type="domain" description="Orange" evidence="8">
    <location>
        <begin position="118"/>
        <end position="151"/>
    </location>
</feature>
<keyword evidence="2" id="KW-0678">Repressor</keyword>
<keyword evidence="5" id="KW-0539">Nucleus</keyword>
<name>A0ABR0Y278_HUSHU</name>
<dbReference type="Pfam" id="PF00010">
    <property type="entry name" value="HLH"/>
    <property type="match status" value="1"/>
</dbReference>
<evidence type="ECO:0000256" key="2">
    <source>
        <dbReference type="ARBA" id="ARBA00022491"/>
    </source>
</evidence>
<dbReference type="Proteomes" id="UP001369086">
    <property type="component" value="Unassembled WGS sequence"/>
</dbReference>
<dbReference type="Gene3D" id="4.10.280.10">
    <property type="entry name" value="Helix-loop-helix DNA-binding domain"/>
    <property type="match status" value="1"/>
</dbReference>
<evidence type="ECO:0000256" key="6">
    <source>
        <dbReference type="SAM" id="MobiDB-lite"/>
    </source>
</evidence>
<evidence type="ECO:0000313" key="9">
    <source>
        <dbReference type="EMBL" id="KAK6466468.1"/>
    </source>
</evidence>
<dbReference type="PROSITE" id="PS51054">
    <property type="entry name" value="ORANGE"/>
    <property type="match status" value="1"/>
</dbReference>
<evidence type="ECO:0000256" key="4">
    <source>
        <dbReference type="ARBA" id="ARBA00023163"/>
    </source>
</evidence>
<dbReference type="InterPro" id="IPR050370">
    <property type="entry name" value="HES_HEY"/>
</dbReference>